<evidence type="ECO:0000313" key="2">
    <source>
        <dbReference type="EMBL" id="JAD62000.1"/>
    </source>
</evidence>
<organism evidence="2">
    <name type="scientific">Arundo donax</name>
    <name type="common">Giant reed</name>
    <name type="synonym">Donax arundinaceus</name>
    <dbReference type="NCBI Taxonomy" id="35708"/>
    <lineage>
        <taxon>Eukaryota</taxon>
        <taxon>Viridiplantae</taxon>
        <taxon>Streptophyta</taxon>
        <taxon>Embryophyta</taxon>
        <taxon>Tracheophyta</taxon>
        <taxon>Spermatophyta</taxon>
        <taxon>Magnoliopsida</taxon>
        <taxon>Liliopsida</taxon>
        <taxon>Poales</taxon>
        <taxon>Poaceae</taxon>
        <taxon>PACMAD clade</taxon>
        <taxon>Arundinoideae</taxon>
        <taxon>Arundineae</taxon>
        <taxon>Arundo</taxon>
    </lineage>
</organism>
<protein>
    <submittedName>
        <fullName evidence="2">Uncharacterized protein</fullName>
    </submittedName>
</protein>
<keyword evidence="1" id="KW-1133">Transmembrane helix</keyword>
<keyword evidence="1" id="KW-0472">Membrane</keyword>
<evidence type="ECO:0000256" key="1">
    <source>
        <dbReference type="SAM" id="Phobius"/>
    </source>
</evidence>
<reference evidence="2" key="2">
    <citation type="journal article" date="2015" name="Data Brief">
        <title>Shoot transcriptome of the giant reed, Arundo donax.</title>
        <authorList>
            <person name="Barrero R.A."/>
            <person name="Guerrero F.D."/>
            <person name="Moolhuijzen P."/>
            <person name="Goolsby J.A."/>
            <person name="Tidwell J."/>
            <person name="Bellgard S.E."/>
            <person name="Bellgard M.I."/>
        </authorList>
    </citation>
    <scope>NUCLEOTIDE SEQUENCE</scope>
    <source>
        <tissue evidence="2">Shoot tissue taken approximately 20 cm above the soil surface</tissue>
    </source>
</reference>
<name>A0A0A9BL94_ARUDO</name>
<dbReference type="AlphaFoldDB" id="A0A0A9BL94"/>
<sequence>MHDAVLFIYIFFQVTLYATLSFRDNNYKKKNPHRCFAFP</sequence>
<feature type="transmembrane region" description="Helical" evidence="1">
    <location>
        <begin position="6"/>
        <end position="22"/>
    </location>
</feature>
<keyword evidence="1" id="KW-0812">Transmembrane</keyword>
<proteinExistence type="predicted"/>
<dbReference type="EMBL" id="GBRH01235895">
    <property type="protein sequence ID" value="JAD62000.1"/>
    <property type="molecule type" value="Transcribed_RNA"/>
</dbReference>
<reference evidence="2" key="1">
    <citation type="submission" date="2014-09" db="EMBL/GenBank/DDBJ databases">
        <authorList>
            <person name="Magalhaes I.L.F."/>
            <person name="Oliveira U."/>
            <person name="Santos F.R."/>
            <person name="Vidigal T.H.D.A."/>
            <person name="Brescovit A.D."/>
            <person name="Santos A.J."/>
        </authorList>
    </citation>
    <scope>NUCLEOTIDE SEQUENCE</scope>
    <source>
        <tissue evidence="2">Shoot tissue taken approximately 20 cm above the soil surface</tissue>
    </source>
</reference>
<accession>A0A0A9BL94</accession>